<dbReference type="GO" id="GO:0032259">
    <property type="term" value="P:methylation"/>
    <property type="evidence" value="ECO:0007669"/>
    <property type="project" value="UniProtKB-KW"/>
</dbReference>
<dbReference type="InterPro" id="IPR011610">
    <property type="entry name" value="SAM_mthyl_Trfase_ML2640-like"/>
</dbReference>
<dbReference type="AlphaFoldDB" id="A0A2P6TH36"/>
<evidence type="ECO:0000256" key="4">
    <source>
        <dbReference type="SAM" id="MobiDB-lite"/>
    </source>
</evidence>
<gene>
    <name evidence="5" type="ORF">C2E21_7543</name>
</gene>
<dbReference type="STRING" id="3076.A0A2P6TH36"/>
<evidence type="ECO:0000313" key="6">
    <source>
        <dbReference type="Proteomes" id="UP000239899"/>
    </source>
</evidence>
<dbReference type="EMBL" id="LHPG02000016">
    <property type="protein sequence ID" value="PRW33609.1"/>
    <property type="molecule type" value="Genomic_DNA"/>
</dbReference>
<dbReference type="InterPro" id="IPR007213">
    <property type="entry name" value="Ppm1/Ppm2/Tcmp"/>
</dbReference>
<feature type="region of interest" description="Disordered" evidence="4">
    <location>
        <begin position="342"/>
        <end position="392"/>
    </location>
</feature>
<reference evidence="5 6" key="1">
    <citation type="journal article" date="2018" name="Plant J.">
        <title>Genome sequences of Chlorella sorokiniana UTEX 1602 and Micractinium conductrix SAG 241.80: implications to maltose excretion by a green alga.</title>
        <authorList>
            <person name="Arriola M.B."/>
            <person name="Velmurugan N."/>
            <person name="Zhang Y."/>
            <person name="Plunkett M.H."/>
            <person name="Hondzo H."/>
            <person name="Barney B.M."/>
        </authorList>
    </citation>
    <scope>NUCLEOTIDE SEQUENCE [LARGE SCALE GENOMIC DNA]</scope>
    <source>
        <strain evidence="6">UTEX 1602</strain>
    </source>
</reference>
<name>A0A2P6TH36_CHLSO</name>
<comment type="similarity">
    <text evidence="1">Belongs to the UPF0677 family.</text>
</comment>
<dbReference type="InterPro" id="IPR029063">
    <property type="entry name" value="SAM-dependent_MTases_sf"/>
</dbReference>
<evidence type="ECO:0000256" key="3">
    <source>
        <dbReference type="ARBA" id="ARBA00022679"/>
    </source>
</evidence>
<dbReference type="Proteomes" id="UP000239899">
    <property type="component" value="Unassembled WGS sequence"/>
</dbReference>
<protein>
    <submittedName>
        <fullName evidence="5">S-adenosyl-L-methionine-dependent methyltransferase</fullName>
    </submittedName>
</protein>
<dbReference type="Gene3D" id="3.40.50.150">
    <property type="entry name" value="Vaccinia Virus protein VP39"/>
    <property type="match status" value="1"/>
</dbReference>
<comment type="caution">
    <text evidence="5">The sequence shown here is derived from an EMBL/GenBank/DDBJ whole genome shotgun (WGS) entry which is preliminary data.</text>
</comment>
<feature type="compositionally biased region" description="Low complexity" evidence="4">
    <location>
        <begin position="348"/>
        <end position="358"/>
    </location>
</feature>
<evidence type="ECO:0000313" key="5">
    <source>
        <dbReference type="EMBL" id="PRW33609.1"/>
    </source>
</evidence>
<evidence type="ECO:0000256" key="2">
    <source>
        <dbReference type="ARBA" id="ARBA00022603"/>
    </source>
</evidence>
<dbReference type="Pfam" id="PF04072">
    <property type="entry name" value="LCM"/>
    <property type="match status" value="1"/>
</dbReference>
<dbReference type="SUPFAM" id="SSF53335">
    <property type="entry name" value="S-adenosyl-L-methionine-dependent methyltransferases"/>
    <property type="match status" value="1"/>
</dbReference>
<keyword evidence="6" id="KW-1185">Reference proteome</keyword>
<dbReference type="NCBIfam" id="TIGR00027">
    <property type="entry name" value="mthyl_TIGR00027"/>
    <property type="match status" value="1"/>
</dbReference>
<dbReference type="GO" id="GO:0008168">
    <property type="term" value="F:methyltransferase activity"/>
    <property type="evidence" value="ECO:0007669"/>
    <property type="project" value="UniProtKB-KW"/>
</dbReference>
<organism evidence="5 6">
    <name type="scientific">Chlorella sorokiniana</name>
    <name type="common">Freshwater green alga</name>
    <dbReference type="NCBI Taxonomy" id="3076"/>
    <lineage>
        <taxon>Eukaryota</taxon>
        <taxon>Viridiplantae</taxon>
        <taxon>Chlorophyta</taxon>
        <taxon>core chlorophytes</taxon>
        <taxon>Trebouxiophyceae</taxon>
        <taxon>Chlorellales</taxon>
        <taxon>Chlorellaceae</taxon>
        <taxon>Chlorella clade</taxon>
        <taxon>Chlorella</taxon>
    </lineage>
</organism>
<dbReference type="PANTHER" id="PTHR43619">
    <property type="entry name" value="S-ADENOSYL-L-METHIONINE-DEPENDENT METHYLTRANSFERASE YKTD-RELATED"/>
    <property type="match status" value="1"/>
</dbReference>
<keyword evidence="2 5" id="KW-0489">Methyltransferase</keyword>
<evidence type="ECO:0000256" key="1">
    <source>
        <dbReference type="ARBA" id="ARBA00008138"/>
    </source>
</evidence>
<proteinExistence type="inferred from homology"/>
<dbReference type="OrthoDB" id="203237at2759"/>
<dbReference type="PANTHER" id="PTHR43619:SF2">
    <property type="entry name" value="S-ADENOSYL-L-METHIONINE-DEPENDENT METHYLTRANSFERASES SUPERFAMILY PROTEIN"/>
    <property type="match status" value="1"/>
</dbReference>
<keyword evidence="3" id="KW-0808">Transferase</keyword>
<accession>A0A2P6TH36</accession>
<sequence>MASARNKAEATGSSGAAAASGAAATAAPQGSSLGRSVRSTLARLTPTNYNMLLFRTINRDLGHPNANDDYIAPMFRERLMPLRSWVQRSVPGMLALTRRGVEHPDVGVPGVCNFVDARTKWMDEALKQALDEGVTQVVCMAAGYDTRAYRFARQGVKFFEVDLPTASKRKQALVKACLSKDIPRPTFIAADLSKVTLSQALAGSGFDPDVRTFFSCEGLIYYLPEAAVANLIASVADLAASGSRLMFDFLHSDAVDGSASYVGFEACQSSVTGKGEAFISGLVPERDDMGAYLAPLGWRLARLWSPQQMVAAQLPHLRWSDEQPPICPFYSFAAVERLAPEEEEEEAAAAVTPQAVVAPSPPVSKPVPAGLAHSASAPPSFQIKASAGGKAD</sequence>